<dbReference type="PANTHER" id="PTHR12801">
    <property type="entry name" value="RNA EXONUCLEASE REXO1 / RECO3 FAMILY MEMBER-RELATED"/>
    <property type="match status" value="1"/>
</dbReference>
<keyword evidence="3" id="KW-0269">Exonuclease</keyword>
<dbReference type="InterPro" id="IPR013520">
    <property type="entry name" value="Ribonucl_H"/>
</dbReference>
<dbReference type="CDD" id="cd06145">
    <property type="entry name" value="REX1_like"/>
    <property type="match status" value="1"/>
</dbReference>
<name>A0AAN5DBF7_9BILA</name>
<dbReference type="EMBL" id="BTRK01000006">
    <property type="protein sequence ID" value="GMR59095.1"/>
    <property type="molecule type" value="Genomic_DNA"/>
</dbReference>
<dbReference type="AlphaFoldDB" id="A0AAN5DBF7"/>
<dbReference type="Gene3D" id="3.30.420.10">
    <property type="entry name" value="Ribonuclease H-like superfamily/Ribonuclease H"/>
    <property type="match status" value="1"/>
</dbReference>
<evidence type="ECO:0000259" key="5">
    <source>
        <dbReference type="SMART" id="SM00479"/>
    </source>
</evidence>
<dbReference type="GO" id="GO:0004527">
    <property type="term" value="F:exonuclease activity"/>
    <property type="evidence" value="ECO:0007669"/>
    <property type="project" value="UniProtKB-KW"/>
</dbReference>
<dbReference type="GO" id="GO:0003676">
    <property type="term" value="F:nucleic acid binding"/>
    <property type="evidence" value="ECO:0007669"/>
    <property type="project" value="InterPro"/>
</dbReference>
<dbReference type="InterPro" id="IPR036397">
    <property type="entry name" value="RNaseH_sf"/>
</dbReference>
<dbReference type="Proteomes" id="UP001328107">
    <property type="component" value="Unassembled WGS sequence"/>
</dbReference>
<protein>
    <recommendedName>
        <fullName evidence="5">Exonuclease domain-containing protein</fullName>
    </recommendedName>
</protein>
<dbReference type="SMART" id="SM00479">
    <property type="entry name" value="EXOIII"/>
    <property type="match status" value="1"/>
</dbReference>
<evidence type="ECO:0000313" key="7">
    <source>
        <dbReference type="Proteomes" id="UP001328107"/>
    </source>
</evidence>
<reference evidence="7" key="1">
    <citation type="submission" date="2022-10" db="EMBL/GenBank/DDBJ databases">
        <title>Genome assembly of Pristionchus species.</title>
        <authorList>
            <person name="Yoshida K."/>
            <person name="Sommer R.J."/>
        </authorList>
    </citation>
    <scope>NUCLEOTIDE SEQUENCE [LARGE SCALE GENOMIC DNA]</scope>
    <source>
        <strain evidence="7">RS5460</strain>
    </source>
</reference>
<feature type="region of interest" description="Disordered" evidence="4">
    <location>
        <begin position="431"/>
        <end position="452"/>
    </location>
</feature>
<feature type="domain" description="Exonuclease" evidence="5">
    <location>
        <begin position="251"/>
        <end position="410"/>
    </location>
</feature>
<gene>
    <name evidence="6" type="ORF">PMAYCL1PPCAC_29290</name>
</gene>
<sequence>MFLKYKYFFFYFSMNHNRKDRRFHKKMKKQIAELLLVGQLPEAIEDALNNSITSTDEKGRSNRRETDMGQMVSRKLAVARKERQAGPEIFLTLNRLGGFMVSRQEIADLVHYSLVGSAVRKPRWCNLRPWKGTSQTILFRVNCPSRFIETEGEGFPAVDNFFERQWIKMDDEIHDREEFWKNMLNVHVPLQQQIRERMMKLEALDLPRGELKVDMLLSYADMADIGYPFPDDCELIVATQERYAPVSALSPMFALDCEMCITESGMHELTRVSIVREDGTVLLDSLVNPTNRITDYLTKYSGITAELLDPVTIRLKDIQKAIKASLPPDAILVGHSLEFDMRALQMAHPYCLDIGSLYNISGNLKKRTGLKTLSSVFLNAEIQDDSGHCSVVDAWMTMRLLKMKIEKGLLFGNVSYGWNYDEFLRDEERRAEAKDVNRKDHEPPIKRKKSGENCGGGVRLCECGSPLGVVCIIDECQCKISPPSKCVICLGKEERKDEDKMRMTIDWSGSVKPKEIISSRPLSFYLAESKKNVMHAIEPVNVDVPKSEKIALRSPSSFSSPSEFFSSTSMEILEYALSFFEYTYTEEVPNDKEAIQSEMDKIDALIQNVLSGSAKFALVILILSSEKTSICYTKIKK</sequence>
<dbReference type="InterPro" id="IPR012337">
    <property type="entry name" value="RNaseH-like_sf"/>
</dbReference>
<dbReference type="InterPro" id="IPR034922">
    <property type="entry name" value="REX1-like_exo"/>
</dbReference>
<evidence type="ECO:0000313" key="6">
    <source>
        <dbReference type="EMBL" id="GMR59095.1"/>
    </source>
</evidence>
<dbReference type="GO" id="GO:0005634">
    <property type="term" value="C:nucleus"/>
    <property type="evidence" value="ECO:0007669"/>
    <property type="project" value="TreeGrafter"/>
</dbReference>
<feature type="region of interest" description="Disordered" evidence="4">
    <location>
        <begin position="51"/>
        <end position="71"/>
    </location>
</feature>
<evidence type="ECO:0000256" key="2">
    <source>
        <dbReference type="ARBA" id="ARBA00022801"/>
    </source>
</evidence>
<dbReference type="InterPro" id="IPR047021">
    <property type="entry name" value="REXO1/3/4-like"/>
</dbReference>
<keyword evidence="7" id="KW-1185">Reference proteome</keyword>
<organism evidence="6 7">
    <name type="scientific">Pristionchus mayeri</name>
    <dbReference type="NCBI Taxonomy" id="1317129"/>
    <lineage>
        <taxon>Eukaryota</taxon>
        <taxon>Metazoa</taxon>
        <taxon>Ecdysozoa</taxon>
        <taxon>Nematoda</taxon>
        <taxon>Chromadorea</taxon>
        <taxon>Rhabditida</taxon>
        <taxon>Rhabditina</taxon>
        <taxon>Diplogasteromorpha</taxon>
        <taxon>Diplogasteroidea</taxon>
        <taxon>Neodiplogasteridae</taxon>
        <taxon>Pristionchus</taxon>
    </lineage>
</organism>
<dbReference type="PANTHER" id="PTHR12801:SF82">
    <property type="entry name" value="RNA EXONUCLEASE 5"/>
    <property type="match status" value="1"/>
</dbReference>
<evidence type="ECO:0000256" key="3">
    <source>
        <dbReference type="ARBA" id="ARBA00022839"/>
    </source>
</evidence>
<dbReference type="SUPFAM" id="SSF53098">
    <property type="entry name" value="Ribonuclease H-like"/>
    <property type="match status" value="1"/>
</dbReference>
<keyword evidence="1" id="KW-0540">Nuclease</keyword>
<keyword evidence="2" id="KW-0378">Hydrolase</keyword>
<evidence type="ECO:0000256" key="4">
    <source>
        <dbReference type="SAM" id="MobiDB-lite"/>
    </source>
</evidence>
<accession>A0AAN5DBF7</accession>
<comment type="caution">
    <text evidence="6">The sequence shown here is derived from an EMBL/GenBank/DDBJ whole genome shotgun (WGS) entry which is preliminary data.</text>
</comment>
<dbReference type="Pfam" id="PF00929">
    <property type="entry name" value="RNase_T"/>
    <property type="match status" value="1"/>
</dbReference>
<evidence type="ECO:0000256" key="1">
    <source>
        <dbReference type="ARBA" id="ARBA00022722"/>
    </source>
</evidence>
<feature type="compositionally biased region" description="Basic and acidic residues" evidence="4">
    <location>
        <begin position="55"/>
        <end position="67"/>
    </location>
</feature>
<proteinExistence type="predicted"/>
<feature type="compositionally biased region" description="Basic and acidic residues" evidence="4">
    <location>
        <begin position="431"/>
        <end position="445"/>
    </location>
</feature>